<reference evidence="1" key="1">
    <citation type="journal article" date="2021" name="Proc. Natl. Acad. Sci. U.S.A.">
        <title>A Catalog of Tens of Thousands of Viruses from Human Metagenomes Reveals Hidden Associations with Chronic Diseases.</title>
        <authorList>
            <person name="Tisza M.J."/>
            <person name="Buck C.B."/>
        </authorList>
    </citation>
    <scope>NUCLEOTIDE SEQUENCE</scope>
    <source>
        <strain evidence="1">CtCIv11</strain>
    </source>
</reference>
<organism evidence="1">
    <name type="scientific">Siphoviridae sp. ctCIv11</name>
    <dbReference type="NCBI Taxonomy" id="2827806"/>
    <lineage>
        <taxon>Viruses</taxon>
        <taxon>Duplodnaviria</taxon>
        <taxon>Heunggongvirae</taxon>
        <taxon>Uroviricota</taxon>
        <taxon>Caudoviricetes</taxon>
    </lineage>
</organism>
<proteinExistence type="predicted"/>
<accession>A0A8S5S2K3</accession>
<protein>
    <submittedName>
        <fullName evidence="1">Uncharacterized protein</fullName>
    </submittedName>
</protein>
<name>A0A8S5S2K3_9CAUD</name>
<evidence type="ECO:0000313" key="1">
    <source>
        <dbReference type="EMBL" id="DAF44943.1"/>
    </source>
</evidence>
<dbReference type="EMBL" id="BK032513">
    <property type="protein sequence ID" value="DAF44943.1"/>
    <property type="molecule type" value="Genomic_DNA"/>
</dbReference>
<sequence length="58" mass="6622">MEQWDITCCKCGKFILTEQKQDGTGNIKCVRGSYDNGFYNGIEDRFYCRKCADKLGLG</sequence>